<proteinExistence type="predicted"/>
<dbReference type="CDD" id="cd14727">
    <property type="entry name" value="ChanN-like"/>
    <property type="match status" value="1"/>
</dbReference>
<dbReference type="OrthoDB" id="1680202at2"/>
<feature type="signal peptide" evidence="1">
    <location>
        <begin position="1"/>
        <end position="20"/>
    </location>
</feature>
<reference evidence="3 4" key="1">
    <citation type="submission" date="2018-03" db="EMBL/GenBank/DDBJ databases">
        <authorList>
            <person name="Keele B.F."/>
        </authorList>
    </citation>
    <scope>NUCLEOTIDE SEQUENCE [LARGE SCALE GENOMIC DNA]</scope>
    <source>
        <strain evidence="3 4">YL28-9</strain>
    </source>
</reference>
<evidence type="ECO:0000313" key="4">
    <source>
        <dbReference type="Proteomes" id="UP000240912"/>
    </source>
</evidence>
<protein>
    <recommendedName>
        <fullName evidence="2">Haem-binding uptake Tiki superfamily ChaN domain-containing protein</fullName>
    </recommendedName>
</protein>
<dbReference type="Gene3D" id="3.40.50.11550">
    <property type="match status" value="1"/>
</dbReference>
<evidence type="ECO:0000256" key="1">
    <source>
        <dbReference type="SAM" id="SignalP"/>
    </source>
</evidence>
<comment type="caution">
    <text evidence="3">The sequence shown here is derived from an EMBL/GenBank/DDBJ whole genome shotgun (WGS) entry which is preliminary data.</text>
</comment>
<dbReference type="SUPFAM" id="SSF159501">
    <property type="entry name" value="EreA/ChaN-like"/>
    <property type="match status" value="1"/>
</dbReference>
<keyword evidence="4" id="KW-1185">Reference proteome</keyword>
<feature type="domain" description="Haem-binding uptake Tiki superfamily ChaN" evidence="2">
    <location>
        <begin position="41"/>
        <end position="243"/>
    </location>
</feature>
<organism evidence="3 4">
    <name type="scientific">Pedobacter yulinensis</name>
    <dbReference type="NCBI Taxonomy" id="2126353"/>
    <lineage>
        <taxon>Bacteria</taxon>
        <taxon>Pseudomonadati</taxon>
        <taxon>Bacteroidota</taxon>
        <taxon>Sphingobacteriia</taxon>
        <taxon>Sphingobacteriales</taxon>
        <taxon>Sphingobacteriaceae</taxon>
        <taxon>Pedobacter</taxon>
    </lineage>
</organism>
<dbReference type="AlphaFoldDB" id="A0A2T3HID3"/>
<keyword evidence="1" id="KW-0732">Signal</keyword>
<evidence type="ECO:0000259" key="2">
    <source>
        <dbReference type="Pfam" id="PF04187"/>
    </source>
</evidence>
<gene>
    <name evidence="3" type="ORF">C7T94_15280</name>
</gene>
<evidence type="ECO:0000313" key="3">
    <source>
        <dbReference type="EMBL" id="PST82163.1"/>
    </source>
</evidence>
<dbReference type="RefSeq" id="WP_107216283.1">
    <property type="nucleotide sequence ID" value="NZ_KZ686270.1"/>
</dbReference>
<dbReference type="InterPro" id="IPR007314">
    <property type="entry name" value="Cofac_haem-bd_dom"/>
</dbReference>
<sequence length="289" mass="32630">MRFIILAFFFACGLTLRAQVAPGQYKIYDTRRARVVDMAQLLKNVQTADVVFFGEEHHDSIGHLLEQQLFAGLAAKWPRTALSMEMFHTDAQVVMDEYLLGLISEKNFQRDARVWSNYTDYRPMIEFAKISKLPVLAANTPTRYSNAVTMRGLGALEGFPGKSRELLPPLPIDTARGPYYEKFQAELGGHGMGSMKVYQTQNLWDSSMAWSVAGFLKKNPGYKVLHLNGRFHSDQQLGVFARLLAYAPRLKLLNISCFAAADFEQPDWKKYAALADFVILTDPAAKKSF</sequence>
<feature type="chain" id="PRO_5015724348" description="Haem-binding uptake Tiki superfamily ChaN domain-containing protein" evidence="1">
    <location>
        <begin position="21"/>
        <end position="289"/>
    </location>
</feature>
<dbReference type="Pfam" id="PF04187">
    <property type="entry name" value="Cofac_haem_bdg"/>
    <property type="match status" value="1"/>
</dbReference>
<dbReference type="EMBL" id="PYLS01000006">
    <property type="protein sequence ID" value="PST82163.1"/>
    <property type="molecule type" value="Genomic_DNA"/>
</dbReference>
<name>A0A2T3HID3_9SPHI</name>
<accession>A0A2T3HID3</accession>
<dbReference type="Proteomes" id="UP000240912">
    <property type="component" value="Unassembled WGS sequence"/>
</dbReference>